<dbReference type="RefSeq" id="WP_012728954.1">
    <property type="nucleotide sequence ID" value="NC_012691.1"/>
</dbReference>
<protein>
    <submittedName>
        <fullName evidence="1">Uncharacterized protein</fullName>
    </submittedName>
</protein>
<proteinExistence type="predicted"/>
<reference evidence="2" key="1">
    <citation type="submission" date="2009-05" db="EMBL/GenBank/DDBJ databases">
        <title>Complete sequence of Tolumonas auensis DSM 9187.</title>
        <authorList>
            <consortium name="US DOE Joint Genome Institute"/>
            <person name="Lucas S."/>
            <person name="Copeland A."/>
            <person name="Lapidus A."/>
            <person name="Glavina del Rio T."/>
            <person name="Tice H."/>
            <person name="Bruce D."/>
            <person name="Goodwin L."/>
            <person name="Pitluck S."/>
            <person name="Chertkov O."/>
            <person name="Brettin T."/>
            <person name="Detter J.C."/>
            <person name="Han C."/>
            <person name="Larimer F."/>
            <person name="Land M."/>
            <person name="Hauser L."/>
            <person name="Kyrpides N."/>
            <person name="Mikhailova N."/>
            <person name="Spring S."/>
            <person name="Beller H."/>
        </authorList>
    </citation>
    <scope>NUCLEOTIDE SEQUENCE [LARGE SCALE GENOMIC DNA]</scope>
    <source>
        <strain evidence="2">DSM 9187 / TA4</strain>
    </source>
</reference>
<accession>C4LBC0</accession>
<dbReference type="STRING" id="595494.Tola_0727"/>
<evidence type="ECO:0000313" key="1">
    <source>
        <dbReference type="EMBL" id="ACQ92355.1"/>
    </source>
</evidence>
<reference evidence="1 2" key="2">
    <citation type="journal article" date="2011" name="Stand. Genomic Sci.">
        <title>Complete genome sequence of Tolumonas auensis type strain (TA 4).</title>
        <authorList>
            <person name="Chertkov O."/>
            <person name="Copeland A."/>
            <person name="Lucas S."/>
            <person name="Lapidus A."/>
            <person name="Berry K.W."/>
            <person name="Detter J.C."/>
            <person name="Del Rio T.G."/>
            <person name="Hammon N."/>
            <person name="Dalin E."/>
            <person name="Tice H."/>
            <person name="Pitluck S."/>
            <person name="Richardson P."/>
            <person name="Bruce D."/>
            <person name="Goodwin L."/>
            <person name="Han C."/>
            <person name="Tapia R."/>
            <person name="Saunders E."/>
            <person name="Schmutz J."/>
            <person name="Brettin T."/>
            <person name="Larimer F."/>
            <person name="Land M."/>
            <person name="Hauser L."/>
            <person name="Spring S."/>
            <person name="Rohde M."/>
            <person name="Kyrpides N.C."/>
            <person name="Ivanova N."/>
            <person name="Goker M."/>
            <person name="Beller H.R."/>
            <person name="Klenk H.P."/>
            <person name="Woyke T."/>
        </authorList>
    </citation>
    <scope>NUCLEOTIDE SEQUENCE [LARGE SCALE GENOMIC DNA]</scope>
    <source>
        <strain evidence="2">DSM 9187 / TA4</strain>
    </source>
</reference>
<organism evidence="1 2">
    <name type="scientific">Tolumonas auensis (strain DSM 9187 / NBRC 110442 / TA 4)</name>
    <dbReference type="NCBI Taxonomy" id="595494"/>
    <lineage>
        <taxon>Bacteria</taxon>
        <taxon>Pseudomonadati</taxon>
        <taxon>Pseudomonadota</taxon>
        <taxon>Gammaproteobacteria</taxon>
        <taxon>Aeromonadales</taxon>
        <taxon>Aeromonadaceae</taxon>
        <taxon>Tolumonas</taxon>
    </lineage>
</organism>
<dbReference type="HOGENOM" id="CLU_2774691_0_0_6"/>
<name>C4LBC0_TOLAT</name>
<sequence length="69" mass="7849">MAQVVDRGSYVRQVPSTWEEHHAFHAYMKMYCGFNKEQSVAYAKEHLGPAPAVVTVNQIEIVPDDNDIE</sequence>
<dbReference type="AlphaFoldDB" id="C4LBC0"/>
<dbReference type="KEGG" id="tau:Tola_0727"/>
<keyword evidence="2" id="KW-1185">Reference proteome</keyword>
<dbReference type="EMBL" id="CP001616">
    <property type="protein sequence ID" value="ACQ92355.1"/>
    <property type="molecule type" value="Genomic_DNA"/>
</dbReference>
<evidence type="ECO:0000313" key="2">
    <source>
        <dbReference type="Proteomes" id="UP000009073"/>
    </source>
</evidence>
<gene>
    <name evidence="1" type="ordered locus">Tola_0727</name>
</gene>
<dbReference type="Proteomes" id="UP000009073">
    <property type="component" value="Chromosome"/>
</dbReference>